<sequence>MKRLMIRPAIWLGMALAMFTYTASAAMVQKFDLGGLVGNADKVFRGTVLSKEPGVVSAGGGELATVVYTLRVDDAIKGDFGQGKAASLVTLQMVGDLKSEPGNGQFERLASFNINPDLDVGGDYVLFTTAPSSVGLSTTVGLNQGLFRVFANAQGREMTANGLDNSGLFQGAVEYAELVSAIKAEIK</sequence>
<name>A0A5N0TE41_9GAMM</name>
<keyword evidence="1" id="KW-0732">Signal</keyword>
<evidence type="ECO:0000313" key="2">
    <source>
        <dbReference type="EMBL" id="KAA9132724.1"/>
    </source>
</evidence>
<dbReference type="AlphaFoldDB" id="A0A5N0TE41"/>
<organism evidence="2 3">
    <name type="scientific">Marinihelvus fidelis</name>
    <dbReference type="NCBI Taxonomy" id="2613842"/>
    <lineage>
        <taxon>Bacteria</taxon>
        <taxon>Pseudomonadati</taxon>
        <taxon>Pseudomonadota</taxon>
        <taxon>Gammaproteobacteria</taxon>
        <taxon>Chromatiales</taxon>
        <taxon>Wenzhouxiangellaceae</taxon>
        <taxon>Marinihelvus</taxon>
    </lineage>
</organism>
<dbReference type="RefSeq" id="WP_150863446.1">
    <property type="nucleotide sequence ID" value="NZ_VYXP01000003.1"/>
</dbReference>
<evidence type="ECO:0000313" key="3">
    <source>
        <dbReference type="Proteomes" id="UP000325372"/>
    </source>
</evidence>
<dbReference type="Proteomes" id="UP000325372">
    <property type="component" value="Unassembled WGS sequence"/>
</dbReference>
<feature type="chain" id="PRO_5024412962" evidence="1">
    <location>
        <begin position="26"/>
        <end position="187"/>
    </location>
</feature>
<keyword evidence="3" id="KW-1185">Reference proteome</keyword>
<reference evidence="2 3" key="1">
    <citation type="submission" date="2019-09" db="EMBL/GenBank/DDBJ databases">
        <title>Wenzhouxiangella sp. Genome sequencing and assembly.</title>
        <authorList>
            <person name="Zhang R."/>
        </authorList>
    </citation>
    <scope>NUCLEOTIDE SEQUENCE [LARGE SCALE GENOMIC DNA]</scope>
    <source>
        <strain evidence="2 3">W260</strain>
    </source>
</reference>
<accession>A0A5N0TE41</accession>
<proteinExistence type="predicted"/>
<evidence type="ECO:0000256" key="1">
    <source>
        <dbReference type="SAM" id="SignalP"/>
    </source>
</evidence>
<dbReference type="EMBL" id="VYXP01000003">
    <property type="protein sequence ID" value="KAA9132724.1"/>
    <property type="molecule type" value="Genomic_DNA"/>
</dbReference>
<protein>
    <submittedName>
        <fullName evidence="2">Uncharacterized protein</fullName>
    </submittedName>
</protein>
<feature type="signal peptide" evidence="1">
    <location>
        <begin position="1"/>
        <end position="25"/>
    </location>
</feature>
<comment type="caution">
    <text evidence="2">The sequence shown here is derived from an EMBL/GenBank/DDBJ whole genome shotgun (WGS) entry which is preliminary data.</text>
</comment>
<gene>
    <name evidence="2" type="ORF">F3N42_05790</name>
</gene>